<protein>
    <recommendedName>
        <fullName evidence="3">ferric-chelate reductase (NADPH)</fullName>
        <ecNumber evidence="3">1.16.1.9</ecNumber>
    </recommendedName>
</protein>
<dbReference type="InterPro" id="IPR017927">
    <property type="entry name" value="FAD-bd_FR_type"/>
</dbReference>
<dbReference type="GO" id="GO:0052851">
    <property type="term" value="F:ferric-chelate reductase (NADPH) activity"/>
    <property type="evidence" value="ECO:0007669"/>
    <property type="project" value="UniProtKB-EC"/>
</dbReference>
<dbReference type="VEuPathDB" id="FungiDB:DNF11_1055"/>
<dbReference type="InterPro" id="IPR017938">
    <property type="entry name" value="Riboflavin_synthase-like_b-brl"/>
</dbReference>
<keyword evidence="7" id="KW-0249">Electron transport</keyword>
<dbReference type="AlphaFoldDB" id="A0A3G2S212"/>
<dbReference type="EC" id="1.16.1.9" evidence="3"/>
<comment type="similarity">
    <text evidence="2">Belongs to the ferric reductase (FRE) family.</text>
</comment>
<dbReference type="Gene3D" id="3.40.50.80">
    <property type="entry name" value="Nucleotide-binding domain of ferredoxin-NADP reductase (FNR) module"/>
    <property type="match status" value="1"/>
</dbReference>
<dbReference type="Proteomes" id="UP000269793">
    <property type="component" value="Chromosome II"/>
</dbReference>
<comment type="subcellular location">
    <subcellularLocation>
        <location evidence="1">Cell membrane</location>
        <topology evidence="1">Multi-pass membrane protein</topology>
    </subcellularLocation>
</comment>
<feature type="transmembrane region" description="Helical" evidence="15">
    <location>
        <begin position="94"/>
        <end position="115"/>
    </location>
</feature>
<dbReference type="SFLD" id="SFLDG01168">
    <property type="entry name" value="Ferric_reductase_subgroup_(FRE"/>
    <property type="match status" value="1"/>
</dbReference>
<keyword evidence="12" id="KW-0325">Glycoprotein</keyword>
<dbReference type="GO" id="GO:0006879">
    <property type="term" value="P:intracellular iron ion homeostasis"/>
    <property type="evidence" value="ECO:0007669"/>
    <property type="project" value="TreeGrafter"/>
</dbReference>
<dbReference type="PROSITE" id="PS51384">
    <property type="entry name" value="FAD_FR"/>
    <property type="match status" value="1"/>
</dbReference>
<evidence type="ECO:0000256" key="13">
    <source>
        <dbReference type="ARBA" id="ARBA00048483"/>
    </source>
</evidence>
<evidence type="ECO:0000256" key="2">
    <source>
        <dbReference type="ARBA" id="ARBA00006278"/>
    </source>
</evidence>
<evidence type="ECO:0000256" key="1">
    <source>
        <dbReference type="ARBA" id="ARBA00004651"/>
    </source>
</evidence>
<dbReference type="EMBL" id="CP033149">
    <property type="protein sequence ID" value="AYO42005.1"/>
    <property type="molecule type" value="Genomic_DNA"/>
</dbReference>
<organism evidence="17 18">
    <name type="scientific">Malassezia restricta (strain ATCC 96810 / NBRC 103918 / CBS 7877)</name>
    <name type="common">Seborrheic dermatitis infection agent</name>
    <dbReference type="NCBI Taxonomy" id="425264"/>
    <lineage>
        <taxon>Eukaryota</taxon>
        <taxon>Fungi</taxon>
        <taxon>Dikarya</taxon>
        <taxon>Basidiomycota</taxon>
        <taxon>Ustilaginomycotina</taxon>
        <taxon>Malasseziomycetes</taxon>
        <taxon>Malasseziales</taxon>
        <taxon>Malasseziaceae</taxon>
        <taxon>Malassezia</taxon>
    </lineage>
</organism>
<keyword evidence="6 15" id="KW-0812">Transmembrane</keyword>
<feature type="transmembrane region" description="Helical" evidence="15">
    <location>
        <begin position="180"/>
        <end position="200"/>
    </location>
</feature>
<dbReference type="SFLD" id="SFLDS00052">
    <property type="entry name" value="Ferric_Reductase_Domain"/>
    <property type="match status" value="1"/>
</dbReference>
<dbReference type="CDD" id="cd06186">
    <property type="entry name" value="NOX_Duox_like_FAD_NADP"/>
    <property type="match status" value="1"/>
</dbReference>
<evidence type="ECO:0000256" key="5">
    <source>
        <dbReference type="ARBA" id="ARBA00022475"/>
    </source>
</evidence>
<dbReference type="SUPFAM" id="SSF63380">
    <property type="entry name" value="Riboflavin synthase domain-like"/>
    <property type="match status" value="1"/>
</dbReference>
<evidence type="ECO:0000256" key="7">
    <source>
        <dbReference type="ARBA" id="ARBA00022982"/>
    </source>
</evidence>
<keyword evidence="11 15" id="KW-0472">Membrane</keyword>
<keyword evidence="4" id="KW-0813">Transport</keyword>
<evidence type="ECO:0000256" key="12">
    <source>
        <dbReference type="ARBA" id="ARBA00023180"/>
    </source>
</evidence>
<comment type="catalytic activity">
    <reaction evidence="13">
        <text>2 a Fe(II)-siderophore + NADP(+) + H(+) = 2 a Fe(III)-siderophore + NADPH</text>
        <dbReference type="Rhea" id="RHEA:28795"/>
        <dbReference type="Rhea" id="RHEA-COMP:11342"/>
        <dbReference type="Rhea" id="RHEA-COMP:11344"/>
        <dbReference type="ChEBI" id="CHEBI:15378"/>
        <dbReference type="ChEBI" id="CHEBI:29033"/>
        <dbReference type="ChEBI" id="CHEBI:29034"/>
        <dbReference type="ChEBI" id="CHEBI:57783"/>
        <dbReference type="ChEBI" id="CHEBI:58349"/>
        <dbReference type="EC" id="1.16.1.9"/>
    </reaction>
</comment>
<feature type="region of interest" description="Disordered" evidence="14">
    <location>
        <begin position="693"/>
        <end position="713"/>
    </location>
</feature>
<keyword evidence="10" id="KW-0406">Ion transport</keyword>
<evidence type="ECO:0000256" key="6">
    <source>
        <dbReference type="ARBA" id="ARBA00022692"/>
    </source>
</evidence>
<dbReference type="GO" id="GO:0015677">
    <property type="term" value="P:copper ion import"/>
    <property type="evidence" value="ECO:0007669"/>
    <property type="project" value="TreeGrafter"/>
</dbReference>
<evidence type="ECO:0000256" key="14">
    <source>
        <dbReference type="SAM" id="MobiDB-lite"/>
    </source>
</evidence>
<dbReference type="Pfam" id="PF08030">
    <property type="entry name" value="NAD_binding_6"/>
    <property type="match status" value="1"/>
</dbReference>
<feature type="domain" description="FAD-binding FR-type" evidence="16">
    <location>
        <begin position="382"/>
        <end position="553"/>
    </location>
</feature>
<evidence type="ECO:0000256" key="11">
    <source>
        <dbReference type="ARBA" id="ARBA00023136"/>
    </source>
</evidence>
<evidence type="ECO:0000313" key="17">
    <source>
        <dbReference type="EMBL" id="AYO42005.1"/>
    </source>
</evidence>
<proteinExistence type="inferred from homology"/>
<dbReference type="GO" id="GO:0005886">
    <property type="term" value="C:plasma membrane"/>
    <property type="evidence" value="ECO:0007669"/>
    <property type="project" value="UniProtKB-SubCell"/>
</dbReference>
<feature type="transmembrane region" description="Helical" evidence="15">
    <location>
        <begin position="220"/>
        <end position="239"/>
    </location>
</feature>
<keyword evidence="9 17" id="KW-0560">Oxidoreductase</keyword>
<sequence length="873" mass="99822">MRDEHIPLAKRTAPDIALAMSYLNAHELSSPSERYVYILWILVAVLAVLLGLEYILCLTQRTILGVIWSKWATMQYNPRHVHRLAFVNLQLRRVVFVLLLLLPLLLLTFIGPDYVDPSVALFDMNYRAPTSPSQVPTLKRRDIQWGLGQYPRIMTKKPTYTLPYHTFWTMGSRFGDFCNALTPLIILFALKQAPCALFALPVFGHMASNALQYLHKWGGYLLWIYAVVHTLLWIVQVAYDARVQPDLWTHLLGLPRFRWAIVAFIFLTLLVVLSFPPIRRHYYEFFYVTHVICVIGFMIATWAHHPQLGGWMLAGFLVWGLERVWRAFRTLHFNYSERPADLKRSMHLHEQSIKEPTTKGVLVTPKGEVPEDTESIVSLYMASTTSLTSKSIETFRSPIPSDLQEELYPGFAFIQPLAGQMLRIVLRTSKPMSWSPGQWVYVGFPALSWIQTHPFTIACSYVDEFEQLYESHDSASQARRDAHLLVLLVRARNGLTRRLWDHVTKRCEMHAPESATSTDTVFPPIQGTSFRTQVQGIYMRTIVDGPFGGSARIDWSAYATCVVVCGGCGVTLGLSVLEYLCAKVALAQMGCNVQGSWGRPFRMHRIRFVWIMRDYAHLQWAASALRRCLEILPPEHLTIEMYATRVHYAMSQPHHDASKYEEQEDMYRPPLPQKLLHDMGLRAADLTQFEDGEEKPPNAMEQSMSEHIRVQGKCRRARTRLNRARSATHDRHAPTPLPVQHANRQADNELEFIQNGRMPPSALHVDTCDHYSDTSLNAYPLKPIPPPFMNASSHDIKTPRSMSPPPVSANLDPLEQQDFSVLSELTRPGYPDLSGILHEEWGVVHQVSWRFYAQPCLITRPYAKCGKATRPVM</sequence>
<dbReference type="OrthoDB" id="10006946at2759"/>
<evidence type="ECO:0000256" key="8">
    <source>
        <dbReference type="ARBA" id="ARBA00022989"/>
    </source>
</evidence>
<dbReference type="PANTHER" id="PTHR32361:SF9">
    <property type="entry name" value="FERRIC REDUCTASE TRANSMEMBRANE COMPONENT 3-RELATED"/>
    <property type="match status" value="1"/>
</dbReference>
<keyword evidence="8 15" id="KW-1133">Transmembrane helix</keyword>
<dbReference type="InterPro" id="IPR013112">
    <property type="entry name" value="FAD-bd_8"/>
</dbReference>
<dbReference type="STRING" id="425264.A0A3G2S212"/>
<keyword evidence="18" id="KW-1185">Reference proteome</keyword>
<evidence type="ECO:0000256" key="10">
    <source>
        <dbReference type="ARBA" id="ARBA00023065"/>
    </source>
</evidence>
<evidence type="ECO:0000259" key="16">
    <source>
        <dbReference type="PROSITE" id="PS51384"/>
    </source>
</evidence>
<name>A0A3G2S212_MALR7</name>
<accession>A0A3G2S212</accession>
<dbReference type="PANTHER" id="PTHR32361">
    <property type="entry name" value="FERRIC/CUPRIC REDUCTASE TRANSMEMBRANE COMPONENT"/>
    <property type="match status" value="1"/>
</dbReference>
<evidence type="ECO:0000256" key="4">
    <source>
        <dbReference type="ARBA" id="ARBA00022448"/>
    </source>
</evidence>
<keyword evidence="5" id="KW-1003">Cell membrane</keyword>
<feature type="transmembrane region" description="Helical" evidence="15">
    <location>
        <begin position="259"/>
        <end position="278"/>
    </location>
</feature>
<gene>
    <name evidence="17" type="primary">FRE1</name>
    <name evidence="17" type="ORF">DNF11_1055</name>
</gene>
<dbReference type="InterPro" id="IPR051410">
    <property type="entry name" value="Ferric/Cupric_Reductase"/>
</dbReference>
<evidence type="ECO:0000256" key="15">
    <source>
        <dbReference type="SAM" id="Phobius"/>
    </source>
</evidence>
<evidence type="ECO:0000256" key="3">
    <source>
        <dbReference type="ARBA" id="ARBA00012668"/>
    </source>
</evidence>
<evidence type="ECO:0000256" key="9">
    <source>
        <dbReference type="ARBA" id="ARBA00023002"/>
    </source>
</evidence>
<dbReference type="InterPro" id="IPR013121">
    <property type="entry name" value="Fe_red_NAD-bd_6"/>
</dbReference>
<dbReference type="InterPro" id="IPR013130">
    <property type="entry name" value="Fe3_Rdtase_TM_dom"/>
</dbReference>
<dbReference type="InterPro" id="IPR039261">
    <property type="entry name" value="FNR_nucleotide-bd"/>
</dbReference>
<feature type="transmembrane region" description="Helical" evidence="15">
    <location>
        <begin position="35"/>
        <end position="56"/>
    </location>
</feature>
<feature type="transmembrane region" description="Helical" evidence="15">
    <location>
        <begin position="285"/>
        <end position="302"/>
    </location>
</feature>
<dbReference type="GO" id="GO:0006826">
    <property type="term" value="P:iron ion transport"/>
    <property type="evidence" value="ECO:0007669"/>
    <property type="project" value="TreeGrafter"/>
</dbReference>
<reference evidence="17 18" key="1">
    <citation type="submission" date="2018-10" db="EMBL/GenBank/DDBJ databases">
        <title>Complete genome sequence of Malassezia restricta CBS 7877.</title>
        <authorList>
            <person name="Morand S.C."/>
            <person name="Bertignac M."/>
            <person name="Iltis A."/>
            <person name="Kolder I."/>
            <person name="Pirovano W."/>
            <person name="Jourdain R."/>
            <person name="Clavaud C."/>
        </authorList>
    </citation>
    <scope>NUCLEOTIDE SEQUENCE [LARGE SCALE GENOMIC DNA]</scope>
    <source>
        <strain evidence="17 18">CBS 7877</strain>
    </source>
</reference>
<dbReference type="Pfam" id="PF08022">
    <property type="entry name" value="FAD_binding_8"/>
    <property type="match status" value="1"/>
</dbReference>
<dbReference type="Pfam" id="PF01794">
    <property type="entry name" value="Ferric_reduct"/>
    <property type="match status" value="1"/>
</dbReference>
<evidence type="ECO:0000313" key="18">
    <source>
        <dbReference type="Proteomes" id="UP000269793"/>
    </source>
</evidence>